<dbReference type="EMBL" id="LAZR01002683">
    <property type="protein sequence ID" value="KKN26923.1"/>
    <property type="molecule type" value="Genomic_DNA"/>
</dbReference>
<comment type="caution">
    <text evidence="1">The sequence shown here is derived from an EMBL/GenBank/DDBJ whole genome shotgun (WGS) entry which is preliminary data.</text>
</comment>
<sequence>MKDLTVSIEKIVKYDENDLASIECPVCDHRDFTVIFGKDNRVTLFCREDDFSLTRMSDLSFQATYTVYENLGDEYKKTQRKNLESLYKKDFVTYTDFITVAKFGLGKNV</sequence>
<dbReference type="AlphaFoldDB" id="A0A0F9SC10"/>
<protein>
    <submittedName>
        <fullName evidence="1">Uncharacterized protein</fullName>
    </submittedName>
</protein>
<accession>A0A0F9SC10</accession>
<evidence type="ECO:0000313" key="1">
    <source>
        <dbReference type="EMBL" id="KKN26923.1"/>
    </source>
</evidence>
<name>A0A0F9SC10_9ZZZZ</name>
<organism evidence="1">
    <name type="scientific">marine sediment metagenome</name>
    <dbReference type="NCBI Taxonomy" id="412755"/>
    <lineage>
        <taxon>unclassified sequences</taxon>
        <taxon>metagenomes</taxon>
        <taxon>ecological metagenomes</taxon>
    </lineage>
</organism>
<gene>
    <name evidence="1" type="ORF">LCGC14_0869950</name>
</gene>
<proteinExistence type="predicted"/>
<reference evidence="1" key="1">
    <citation type="journal article" date="2015" name="Nature">
        <title>Complex archaea that bridge the gap between prokaryotes and eukaryotes.</title>
        <authorList>
            <person name="Spang A."/>
            <person name="Saw J.H."/>
            <person name="Jorgensen S.L."/>
            <person name="Zaremba-Niedzwiedzka K."/>
            <person name="Martijn J."/>
            <person name="Lind A.E."/>
            <person name="van Eijk R."/>
            <person name="Schleper C."/>
            <person name="Guy L."/>
            <person name="Ettema T.J."/>
        </authorList>
    </citation>
    <scope>NUCLEOTIDE SEQUENCE</scope>
</reference>